<dbReference type="EMBL" id="CP003740">
    <property type="protein sequence ID" value="AGI66162.1"/>
    <property type="molecule type" value="Genomic_DNA"/>
</dbReference>
<proteinExistence type="predicted"/>
<name>M9R1P5_9RHOB</name>
<gene>
    <name evidence="1" type="ORF">OAN307_c04210</name>
</gene>
<reference evidence="1 2" key="1">
    <citation type="journal article" date="2013" name="PLoS ONE">
        <title>Poles Apart: Arctic and Antarctic Octadecabacter strains Share High Genome Plasticity and a New Type of Xanthorhodopsin.</title>
        <authorList>
            <person name="Vollmers J."/>
            <person name="Voget S."/>
            <person name="Dietrich S."/>
            <person name="Gollnow K."/>
            <person name="Smits M."/>
            <person name="Meyer K."/>
            <person name="Brinkhoff T."/>
            <person name="Simon M."/>
            <person name="Daniel R."/>
        </authorList>
    </citation>
    <scope>NUCLEOTIDE SEQUENCE [LARGE SCALE GENOMIC DNA]</scope>
    <source>
        <strain evidence="1 2">307</strain>
    </source>
</reference>
<keyword evidence="2" id="KW-1185">Reference proteome</keyword>
<dbReference type="KEGG" id="oat:OAN307_c04210"/>
<sequence length="101" mass="10804">MLGGMGAAIISKFADITHAAAFGQLATASLNERVQPTFVVICKARLQLSQVLSHGGDDDFVRLSGVSQTVSEDSEDRIVILLREPLRTSRAAAAVVKRYSC</sequence>
<protein>
    <submittedName>
        <fullName evidence="1">Uncharacterized protein</fullName>
    </submittedName>
</protein>
<dbReference type="AlphaFoldDB" id="M9R1P5"/>
<dbReference type="HOGENOM" id="CLU_2288660_0_0_5"/>
<dbReference type="STRING" id="391626.OAN307_c04210"/>
<organism evidence="1 2">
    <name type="scientific">Octadecabacter antarcticus 307</name>
    <dbReference type="NCBI Taxonomy" id="391626"/>
    <lineage>
        <taxon>Bacteria</taxon>
        <taxon>Pseudomonadati</taxon>
        <taxon>Pseudomonadota</taxon>
        <taxon>Alphaproteobacteria</taxon>
        <taxon>Rhodobacterales</taxon>
        <taxon>Roseobacteraceae</taxon>
        <taxon>Octadecabacter</taxon>
    </lineage>
</organism>
<dbReference type="RefSeq" id="WP_015498215.1">
    <property type="nucleotide sequence ID" value="NC_020911.1"/>
</dbReference>
<evidence type="ECO:0000313" key="1">
    <source>
        <dbReference type="EMBL" id="AGI66162.1"/>
    </source>
</evidence>
<accession>M9R1P5</accession>
<evidence type="ECO:0000313" key="2">
    <source>
        <dbReference type="Proteomes" id="UP000005307"/>
    </source>
</evidence>
<dbReference type="Proteomes" id="UP000005307">
    <property type="component" value="Chromosome"/>
</dbReference>